<reference evidence="5 6" key="1">
    <citation type="submission" date="2019-08" db="EMBL/GenBank/DDBJ databases">
        <title>Actinomadura sp. nov. CYP1-5 isolated from mountain soil.</title>
        <authorList>
            <person name="Songsumanus A."/>
            <person name="Kuncharoen N."/>
            <person name="Kudo T."/>
            <person name="Yuki M."/>
            <person name="Igarashi Y."/>
            <person name="Tanasupawat S."/>
        </authorList>
    </citation>
    <scope>NUCLEOTIDE SEQUENCE [LARGE SCALE GENOMIC DNA]</scope>
    <source>
        <strain evidence="5 6">JCM 14158</strain>
    </source>
</reference>
<organism evidence="5 6">
    <name type="scientific">Actinomadura chibensis</name>
    <dbReference type="NCBI Taxonomy" id="392828"/>
    <lineage>
        <taxon>Bacteria</taxon>
        <taxon>Bacillati</taxon>
        <taxon>Actinomycetota</taxon>
        <taxon>Actinomycetes</taxon>
        <taxon>Streptosporangiales</taxon>
        <taxon>Thermomonosporaceae</taxon>
        <taxon>Actinomadura</taxon>
    </lineage>
</organism>
<dbReference type="Gene3D" id="3.40.50.2300">
    <property type="match status" value="2"/>
</dbReference>
<dbReference type="InterPro" id="IPR028081">
    <property type="entry name" value="Leu-bd"/>
</dbReference>
<dbReference type="PROSITE" id="PS51257">
    <property type="entry name" value="PROKAR_LIPOPROTEIN"/>
    <property type="match status" value="1"/>
</dbReference>
<evidence type="ECO:0000313" key="5">
    <source>
        <dbReference type="EMBL" id="TYB46333.1"/>
    </source>
</evidence>
<dbReference type="PANTHER" id="PTHR47235">
    <property type="entry name" value="BLR6548 PROTEIN"/>
    <property type="match status" value="1"/>
</dbReference>
<comment type="caution">
    <text evidence="5">The sequence shown here is derived from an EMBL/GenBank/DDBJ whole genome shotgun (WGS) entry which is preliminary data.</text>
</comment>
<evidence type="ECO:0000259" key="4">
    <source>
        <dbReference type="Pfam" id="PF13458"/>
    </source>
</evidence>
<keyword evidence="2 3" id="KW-0732">Signal</keyword>
<accession>A0A5D0NP46</accession>
<feature type="domain" description="Leucine-binding protein" evidence="4">
    <location>
        <begin position="48"/>
        <end position="395"/>
    </location>
</feature>
<feature type="chain" id="PRO_5022694739" evidence="3">
    <location>
        <begin position="27"/>
        <end position="419"/>
    </location>
</feature>
<evidence type="ECO:0000256" key="3">
    <source>
        <dbReference type="SAM" id="SignalP"/>
    </source>
</evidence>
<dbReference type="SUPFAM" id="SSF53822">
    <property type="entry name" value="Periplasmic binding protein-like I"/>
    <property type="match status" value="1"/>
</dbReference>
<feature type="signal peptide" evidence="3">
    <location>
        <begin position="1"/>
        <end position="26"/>
    </location>
</feature>
<dbReference type="Proteomes" id="UP000323380">
    <property type="component" value="Unassembled WGS sequence"/>
</dbReference>
<dbReference type="AlphaFoldDB" id="A0A5D0NP46"/>
<proteinExistence type="inferred from homology"/>
<evidence type="ECO:0000313" key="6">
    <source>
        <dbReference type="Proteomes" id="UP000323380"/>
    </source>
</evidence>
<comment type="similarity">
    <text evidence="1">Belongs to the leucine-binding protein family.</text>
</comment>
<sequence length="419" mass="43370">MPSRSRWTALGALCLAALVAGCSGKAAEGGDGAGGDGVRTGPGVTAKTIRLGAISDLSGAVFGPLGRTQVQGNQLYIDKVNAAGGICGRRLELVVKDHGYDVQKATVAFSELEPRVLGITHLLGSPMTAALEPEIRAKRLLTVPSSFASSLLASEYLVVLGSTYDIDMINGLDHLVAKRRLLAKGDTIGHIYFEGEYGANAFRGSSWAAGRLGLTIRGAQIKATDADLTAQVTKLKAEGAKAILLSASARQTASVAGVTRSIGMDVPILTQAPGFDPALLGTPVRAALEKNLTVLTSYAPYGADAPGPKEVAAAYKAKHPDAPANALADYGYVSAQVIGEALKQACADKDLTREGLRASYRKLKGLDTGGLMAPMDFTVPGAPASTETFISRVDASAEGGLVAETGLYRARITPEYKVG</sequence>
<gene>
    <name evidence="5" type="ORF">FXF69_13775</name>
</gene>
<dbReference type="InterPro" id="IPR028082">
    <property type="entry name" value="Peripla_BP_I"/>
</dbReference>
<evidence type="ECO:0000256" key="1">
    <source>
        <dbReference type="ARBA" id="ARBA00010062"/>
    </source>
</evidence>
<dbReference type="PANTHER" id="PTHR47235:SF1">
    <property type="entry name" value="BLR6548 PROTEIN"/>
    <property type="match status" value="1"/>
</dbReference>
<dbReference type="RefSeq" id="WP_067892145.1">
    <property type="nucleotide sequence ID" value="NZ_VSFG01000002.1"/>
</dbReference>
<dbReference type="Pfam" id="PF13458">
    <property type="entry name" value="Peripla_BP_6"/>
    <property type="match status" value="1"/>
</dbReference>
<protein>
    <submittedName>
        <fullName evidence="5">ABC transporter substrate-binding protein</fullName>
    </submittedName>
</protein>
<name>A0A5D0NP46_9ACTN</name>
<dbReference type="EMBL" id="VSFG01000002">
    <property type="protein sequence ID" value="TYB46333.1"/>
    <property type="molecule type" value="Genomic_DNA"/>
</dbReference>
<dbReference type="STRING" id="1220554.GCA_001552135_03376"/>
<keyword evidence="6" id="KW-1185">Reference proteome</keyword>
<evidence type="ECO:0000256" key="2">
    <source>
        <dbReference type="ARBA" id="ARBA00022729"/>
    </source>
</evidence>